<keyword evidence="3" id="KW-1185">Reference proteome</keyword>
<reference evidence="2 3" key="1">
    <citation type="journal article" date="2018" name="BMC Genomics">
        <title>Genomic comparison of Trypanosoma conorhini and Trypanosoma rangeli to Trypanosoma cruzi strains of high and low virulence.</title>
        <authorList>
            <person name="Bradwell K.R."/>
            <person name="Koparde V.N."/>
            <person name="Matveyev A.V."/>
            <person name="Serrano M.G."/>
            <person name="Alves J.M."/>
            <person name="Parikh H."/>
            <person name="Huang B."/>
            <person name="Lee V."/>
            <person name="Espinosa-Alvarez O."/>
            <person name="Ortiz P.A."/>
            <person name="Costa-Martins A.G."/>
            <person name="Teixeira M.M."/>
            <person name="Buck G.A."/>
        </authorList>
    </citation>
    <scope>NUCLEOTIDE SEQUENCE [LARGE SCALE GENOMIC DNA]</scope>
    <source>
        <strain evidence="2 3">025E</strain>
    </source>
</reference>
<dbReference type="AlphaFoldDB" id="A0A422MR35"/>
<feature type="non-terminal residue" evidence="2">
    <location>
        <position position="1"/>
    </location>
</feature>
<evidence type="ECO:0000313" key="3">
    <source>
        <dbReference type="Proteomes" id="UP000284403"/>
    </source>
</evidence>
<dbReference type="EMBL" id="MKKU01001391">
    <property type="protein sequence ID" value="RNE95675.1"/>
    <property type="molecule type" value="Genomic_DNA"/>
</dbReference>
<proteinExistence type="predicted"/>
<evidence type="ECO:0000313" key="2">
    <source>
        <dbReference type="EMBL" id="RNE95675.1"/>
    </source>
</evidence>
<gene>
    <name evidence="2" type="ORF">Tco025E_09951</name>
</gene>
<organism evidence="2 3">
    <name type="scientific">Trypanosoma conorhini</name>
    <dbReference type="NCBI Taxonomy" id="83891"/>
    <lineage>
        <taxon>Eukaryota</taxon>
        <taxon>Discoba</taxon>
        <taxon>Euglenozoa</taxon>
        <taxon>Kinetoplastea</taxon>
        <taxon>Metakinetoplastina</taxon>
        <taxon>Trypanosomatida</taxon>
        <taxon>Trypanosomatidae</taxon>
        <taxon>Trypanosoma</taxon>
    </lineage>
</organism>
<feature type="region of interest" description="Disordered" evidence="1">
    <location>
        <begin position="1"/>
        <end position="37"/>
    </location>
</feature>
<accession>A0A422MR35</accession>
<name>A0A422MR35_9TRYP</name>
<dbReference type="OrthoDB" id="247474at2759"/>
<dbReference type="RefSeq" id="XP_029223125.1">
    <property type="nucleotide sequence ID" value="XM_029376753.1"/>
</dbReference>
<evidence type="ECO:0000256" key="1">
    <source>
        <dbReference type="SAM" id="MobiDB-lite"/>
    </source>
</evidence>
<protein>
    <submittedName>
        <fullName evidence="2">Uncharacterized protein</fullName>
    </submittedName>
</protein>
<comment type="caution">
    <text evidence="2">The sequence shown here is derived from an EMBL/GenBank/DDBJ whole genome shotgun (WGS) entry which is preliminary data.</text>
</comment>
<sequence length="128" mass="13979">DDDSDAETVTSPEDASVGAGRTPPTSQSPASRQRGSALKAHVTCSSKYHARYSAPDKHASRECPFCTVCHMMEALFNGYTRTCCWGHGPTERRIAFHLKHHPRVHAAALERLASWRQGLPLPPSDGVV</sequence>
<feature type="compositionally biased region" description="Polar residues" evidence="1">
    <location>
        <begin position="23"/>
        <end position="34"/>
    </location>
</feature>
<dbReference type="Proteomes" id="UP000284403">
    <property type="component" value="Unassembled WGS sequence"/>
</dbReference>
<dbReference type="GeneID" id="40323562"/>